<proteinExistence type="predicted"/>
<gene>
    <name evidence="1" type="ORF">OWV82_004092</name>
</gene>
<evidence type="ECO:0000313" key="2">
    <source>
        <dbReference type="Proteomes" id="UP001164539"/>
    </source>
</evidence>
<keyword evidence="2" id="KW-1185">Reference proteome</keyword>
<organism evidence="1 2">
    <name type="scientific">Melia azedarach</name>
    <name type="common">Chinaberry tree</name>
    <dbReference type="NCBI Taxonomy" id="155640"/>
    <lineage>
        <taxon>Eukaryota</taxon>
        <taxon>Viridiplantae</taxon>
        <taxon>Streptophyta</taxon>
        <taxon>Embryophyta</taxon>
        <taxon>Tracheophyta</taxon>
        <taxon>Spermatophyta</taxon>
        <taxon>Magnoliopsida</taxon>
        <taxon>eudicotyledons</taxon>
        <taxon>Gunneridae</taxon>
        <taxon>Pentapetalae</taxon>
        <taxon>rosids</taxon>
        <taxon>malvids</taxon>
        <taxon>Sapindales</taxon>
        <taxon>Meliaceae</taxon>
        <taxon>Melia</taxon>
    </lineage>
</organism>
<name>A0ACC1YQ91_MELAZ</name>
<sequence length="310" mass="35042">MGCSSGQNALLPTSEVIDALDKICHRLNRKPPILQVFLNDLPGNDFNTLFKSLPSFYDRLKKENNLSCLVAAVPGSFYGRLFPSCFLHFVYSSYSVHWLSQVPKGLVSESGIPILNKDGVYMTKCCNPPSVHKAYLDQFEIDFSSFLRFRSEELKPGGRMVLTVMGNDQHHTNLLPEMGMVMKDMVAEGLIEESKLESFNFPFYSPCAEEVRQIVEREGSFNIHQLEAFHTSWLVGFDDNDNRGGLESDNYARGEYMANHIRAVFESLLANHFGNAIIDEFLRRLTIKIIECLEMGLGAHTNLLISLSKK</sequence>
<dbReference type="EMBL" id="CM051395">
    <property type="protein sequence ID" value="KAJ4725189.1"/>
    <property type="molecule type" value="Genomic_DNA"/>
</dbReference>
<comment type="caution">
    <text evidence="1">The sequence shown here is derived from an EMBL/GenBank/DDBJ whole genome shotgun (WGS) entry which is preliminary data.</text>
</comment>
<dbReference type="Proteomes" id="UP001164539">
    <property type="component" value="Chromosome 2"/>
</dbReference>
<reference evidence="1 2" key="1">
    <citation type="journal article" date="2023" name="Science">
        <title>Complex scaffold remodeling in plant triterpene biosynthesis.</title>
        <authorList>
            <person name="De La Pena R."/>
            <person name="Hodgson H."/>
            <person name="Liu J.C."/>
            <person name="Stephenson M.J."/>
            <person name="Martin A.C."/>
            <person name="Owen C."/>
            <person name="Harkess A."/>
            <person name="Leebens-Mack J."/>
            <person name="Jimenez L.E."/>
            <person name="Osbourn A."/>
            <person name="Sattely E.S."/>
        </authorList>
    </citation>
    <scope>NUCLEOTIDE SEQUENCE [LARGE SCALE GENOMIC DNA]</scope>
    <source>
        <strain evidence="2">cv. JPN11</strain>
        <tissue evidence="1">Leaf</tissue>
    </source>
</reference>
<evidence type="ECO:0000313" key="1">
    <source>
        <dbReference type="EMBL" id="KAJ4725189.1"/>
    </source>
</evidence>
<protein>
    <submittedName>
        <fullName evidence="1">Methyltransferase-like protein</fullName>
    </submittedName>
</protein>
<accession>A0ACC1YQ91</accession>